<evidence type="ECO:0000313" key="1">
    <source>
        <dbReference type="EMBL" id="EME87631.1"/>
    </source>
</evidence>
<keyword evidence="2" id="KW-1185">Reference proteome</keyword>
<dbReference type="HOGENOM" id="CLU_2484273_0_0_1"/>
<proteinExistence type="predicted"/>
<sequence>MTDVIQIGRIPTRRQFLDCIRTSSYIYGIWRAWGDGMASIITCIDGVFQWELDKAVSSGGIEATREREIKHNKNIKKQLHRLHISSL</sequence>
<name>N1Q7K7_PSEFD</name>
<dbReference type="VEuPathDB" id="FungiDB:MYCFIDRAFT_209564"/>
<evidence type="ECO:0000313" key="2">
    <source>
        <dbReference type="Proteomes" id="UP000016932"/>
    </source>
</evidence>
<gene>
    <name evidence="1" type="ORF">MYCFIDRAFT_209564</name>
</gene>
<reference evidence="1 2" key="1">
    <citation type="journal article" date="2012" name="PLoS Pathog.">
        <title>Diverse lifestyles and strategies of plant pathogenesis encoded in the genomes of eighteen Dothideomycetes fungi.</title>
        <authorList>
            <person name="Ohm R.A."/>
            <person name="Feau N."/>
            <person name="Henrissat B."/>
            <person name="Schoch C.L."/>
            <person name="Horwitz B.A."/>
            <person name="Barry K.W."/>
            <person name="Condon B.J."/>
            <person name="Copeland A.C."/>
            <person name="Dhillon B."/>
            <person name="Glaser F."/>
            <person name="Hesse C.N."/>
            <person name="Kosti I."/>
            <person name="LaButti K."/>
            <person name="Lindquist E.A."/>
            <person name="Lucas S."/>
            <person name="Salamov A.A."/>
            <person name="Bradshaw R.E."/>
            <person name="Ciuffetti L."/>
            <person name="Hamelin R.C."/>
            <person name="Kema G.H.J."/>
            <person name="Lawrence C."/>
            <person name="Scott J.A."/>
            <person name="Spatafora J.W."/>
            <person name="Turgeon B.G."/>
            <person name="de Wit P.J.G.M."/>
            <person name="Zhong S."/>
            <person name="Goodwin S.B."/>
            <person name="Grigoriev I.V."/>
        </authorList>
    </citation>
    <scope>NUCLEOTIDE SEQUENCE [LARGE SCALE GENOMIC DNA]</scope>
    <source>
        <strain evidence="1 2">CIRAD86</strain>
    </source>
</reference>
<dbReference type="EMBL" id="KB446555">
    <property type="protein sequence ID" value="EME87631.1"/>
    <property type="molecule type" value="Genomic_DNA"/>
</dbReference>
<accession>N1Q7K7</accession>
<organism evidence="1 2">
    <name type="scientific">Pseudocercospora fijiensis (strain CIRAD86)</name>
    <name type="common">Black leaf streak disease fungus</name>
    <name type="synonym">Mycosphaerella fijiensis</name>
    <dbReference type="NCBI Taxonomy" id="383855"/>
    <lineage>
        <taxon>Eukaryota</taxon>
        <taxon>Fungi</taxon>
        <taxon>Dikarya</taxon>
        <taxon>Ascomycota</taxon>
        <taxon>Pezizomycotina</taxon>
        <taxon>Dothideomycetes</taxon>
        <taxon>Dothideomycetidae</taxon>
        <taxon>Mycosphaerellales</taxon>
        <taxon>Mycosphaerellaceae</taxon>
        <taxon>Pseudocercospora</taxon>
    </lineage>
</organism>
<dbReference type="KEGG" id="pfj:MYCFIDRAFT_209564"/>
<dbReference type="RefSeq" id="XP_007921004.1">
    <property type="nucleotide sequence ID" value="XM_007922813.1"/>
</dbReference>
<dbReference type="GeneID" id="19336827"/>
<dbReference type="AlphaFoldDB" id="N1Q7K7"/>
<protein>
    <submittedName>
        <fullName evidence="1">Uncharacterized protein</fullName>
    </submittedName>
</protein>
<dbReference type="Proteomes" id="UP000016932">
    <property type="component" value="Unassembled WGS sequence"/>
</dbReference>